<gene>
    <name evidence="4" type="ORF">MMEN_LOCUS4517</name>
</gene>
<dbReference type="CDD" id="cd09931">
    <property type="entry name" value="SH2_C-SH2_SHP_like"/>
    <property type="match status" value="1"/>
</dbReference>
<evidence type="ECO:0000313" key="4">
    <source>
        <dbReference type="EMBL" id="CAG5867743.1"/>
    </source>
</evidence>
<dbReference type="PROSITE" id="PS50001">
    <property type="entry name" value="SH2"/>
    <property type="match status" value="1"/>
</dbReference>
<feature type="region of interest" description="Disordered" evidence="2">
    <location>
        <begin position="46"/>
        <end position="65"/>
    </location>
</feature>
<dbReference type="SMART" id="SM00252">
    <property type="entry name" value="SH2"/>
    <property type="match status" value="1"/>
</dbReference>
<organism evidence="4 5">
    <name type="scientific">Menidia menidia</name>
    <name type="common">Atlantic silverside</name>
    <dbReference type="NCBI Taxonomy" id="238744"/>
    <lineage>
        <taxon>Eukaryota</taxon>
        <taxon>Metazoa</taxon>
        <taxon>Chordata</taxon>
        <taxon>Craniata</taxon>
        <taxon>Vertebrata</taxon>
        <taxon>Euteleostomi</taxon>
        <taxon>Actinopterygii</taxon>
        <taxon>Neopterygii</taxon>
        <taxon>Teleostei</taxon>
        <taxon>Neoteleostei</taxon>
        <taxon>Acanthomorphata</taxon>
        <taxon>Ovalentaria</taxon>
        <taxon>Atherinomorphae</taxon>
        <taxon>Atheriniformes</taxon>
        <taxon>Atherinopsidae</taxon>
        <taxon>Menidiinae</taxon>
        <taxon>Menidia</taxon>
    </lineage>
</organism>
<sequence>MMCLRASFSRWFHGHLSGREAEKLLTEKGKNGSFLVRESQSHPGDFVLSVRTGDDKTDSSDSKPKVTHVMIRCQVNTPPSAFPRTGPVLSSCMSSLQNRVKEFISGERSEMKSDRFFCVSSQHDLKYDVGGGEKFDSLTDLVEHYKKNPMVETLGTVLQLKQPLNTTRINAAEIESRVRELSKLAEATDKQSSSGWRF</sequence>
<dbReference type="InterPro" id="IPR036860">
    <property type="entry name" value="SH2_dom_sf"/>
</dbReference>
<dbReference type="SUPFAM" id="SSF55550">
    <property type="entry name" value="SH2 domain"/>
    <property type="match status" value="1"/>
</dbReference>
<dbReference type="OrthoDB" id="8815311at2759"/>
<dbReference type="EMBL" id="CAJRST010003335">
    <property type="protein sequence ID" value="CAG5867743.1"/>
    <property type="molecule type" value="Genomic_DNA"/>
</dbReference>
<feature type="compositionally biased region" description="Basic and acidic residues" evidence="2">
    <location>
        <begin position="52"/>
        <end position="64"/>
    </location>
</feature>
<dbReference type="GO" id="GO:0070374">
    <property type="term" value="P:positive regulation of ERK1 and ERK2 cascade"/>
    <property type="evidence" value="ECO:0007669"/>
    <property type="project" value="TreeGrafter"/>
</dbReference>
<accession>A0A8S4AGL3</accession>
<comment type="caution">
    <text evidence="4">The sequence shown here is derived from an EMBL/GenBank/DDBJ whole genome shotgun (WGS) entry which is preliminary data.</text>
</comment>
<dbReference type="Gene3D" id="3.30.505.10">
    <property type="entry name" value="SH2 domain"/>
    <property type="match status" value="1"/>
</dbReference>
<dbReference type="PANTHER" id="PTHR46559">
    <property type="entry name" value="TYROSINE-PROTEIN PHOSPHATASE NON-RECEPTOR TYPE 11"/>
    <property type="match status" value="1"/>
</dbReference>
<dbReference type="InterPro" id="IPR000980">
    <property type="entry name" value="SH2"/>
</dbReference>
<feature type="domain" description="SH2" evidence="3">
    <location>
        <begin position="11"/>
        <end position="164"/>
    </location>
</feature>
<dbReference type="GO" id="GO:0005737">
    <property type="term" value="C:cytoplasm"/>
    <property type="evidence" value="ECO:0007669"/>
    <property type="project" value="TreeGrafter"/>
</dbReference>
<evidence type="ECO:0000313" key="5">
    <source>
        <dbReference type="Proteomes" id="UP000677803"/>
    </source>
</evidence>
<evidence type="ECO:0000256" key="1">
    <source>
        <dbReference type="PROSITE-ProRule" id="PRU00191"/>
    </source>
</evidence>
<dbReference type="PRINTS" id="PR00401">
    <property type="entry name" value="SH2DOMAIN"/>
</dbReference>
<dbReference type="Pfam" id="PF00017">
    <property type="entry name" value="SH2"/>
    <property type="match status" value="1"/>
</dbReference>
<reference evidence="4" key="1">
    <citation type="submission" date="2021-05" db="EMBL/GenBank/DDBJ databases">
        <authorList>
            <person name="Tigano A."/>
        </authorList>
    </citation>
    <scope>NUCLEOTIDE SEQUENCE</scope>
</reference>
<keyword evidence="1" id="KW-0727">SH2 domain</keyword>
<dbReference type="GO" id="GO:0004726">
    <property type="term" value="F:non-membrane spanning protein tyrosine phosphatase activity"/>
    <property type="evidence" value="ECO:0007669"/>
    <property type="project" value="TreeGrafter"/>
</dbReference>
<keyword evidence="5" id="KW-1185">Reference proteome</keyword>
<dbReference type="Proteomes" id="UP000677803">
    <property type="component" value="Unassembled WGS sequence"/>
</dbReference>
<dbReference type="GO" id="GO:0050839">
    <property type="term" value="F:cell adhesion molecule binding"/>
    <property type="evidence" value="ECO:0007669"/>
    <property type="project" value="TreeGrafter"/>
</dbReference>
<proteinExistence type="predicted"/>
<dbReference type="PANTHER" id="PTHR46559:SF1">
    <property type="entry name" value="TYROSINE-PROTEIN PHOSPHATASE NON-RECEPTOR TYPE 11"/>
    <property type="match status" value="1"/>
</dbReference>
<evidence type="ECO:0000259" key="3">
    <source>
        <dbReference type="PROSITE" id="PS50001"/>
    </source>
</evidence>
<evidence type="ECO:0000256" key="2">
    <source>
        <dbReference type="SAM" id="MobiDB-lite"/>
    </source>
</evidence>
<dbReference type="AlphaFoldDB" id="A0A8S4AGL3"/>
<name>A0A8S4AGL3_9TELE</name>
<dbReference type="GO" id="GO:0030971">
    <property type="term" value="F:receptor tyrosine kinase binding"/>
    <property type="evidence" value="ECO:0007669"/>
    <property type="project" value="TreeGrafter"/>
</dbReference>
<protein>
    <submittedName>
        <fullName evidence="4">(Atlantic silverside) hypothetical protein</fullName>
    </submittedName>
</protein>